<evidence type="ECO:0000256" key="1">
    <source>
        <dbReference type="PIRSR" id="PIRSR001000-1"/>
    </source>
</evidence>
<dbReference type="PIRSF" id="PIRSF001000">
    <property type="entry name" value="PDG_ENDV"/>
    <property type="match status" value="1"/>
</dbReference>
<feature type="active site" description="Proton acceptor" evidence="1">
    <location>
        <position position="23"/>
    </location>
</feature>
<sequence length="156" mass="18210">MTRINVIPVESLCDQHLLAEYTELAPVVLNVVNGKRRNLKGAPKHYKLNEGHVLFFRDKLIYLIERYDQLVTELISRGYTVNYPSLRNQITHENKQELRIYLNDYQPTQAAVQENVERIVERLKGMGKITYNRKPVDPSYMVGVMKQNFEFGEVAL</sequence>
<evidence type="ECO:0000313" key="3">
    <source>
        <dbReference type="Proteomes" id="UP000300764"/>
    </source>
</evidence>
<dbReference type="Gene3D" id="1.10.440.10">
    <property type="entry name" value="T4 endonuclease V"/>
    <property type="match status" value="1"/>
</dbReference>
<dbReference type="Pfam" id="PF03013">
    <property type="entry name" value="Pyr_excise"/>
    <property type="match status" value="1"/>
</dbReference>
<evidence type="ECO:0000313" key="2">
    <source>
        <dbReference type="EMBL" id="QBQ79033.1"/>
    </source>
</evidence>
<gene>
    <name evidence="2" type="ORF">KWBSE43_00213</name>
</gene>
<dbReference type="InterPro" id="IPR024796">
    <property type="entry name" value="T4_endonuc_V"/>
</dbReference>
<reference evidence="2 3" key="1">
    <citation type="submission" date="2019-01" db="EMBL/GenBank/DDBJ databases">
        <title>Still something new to discover - new insights into E. coli phage diversity and taxonomy.</title>
        <authorList>
            <person name="Korf I.H.E."/>
            <person name="Adriaennsens E."/>
            <person name="Dreiseikelmann B."/>
            <person name="Kropinski A."/>
            <person name="Nimtz M."/>
            <person name="Meier-Kolthoff J.P."/>
            <person name="Rohde M."/>
            <person name="van Raaij M."/>
            <person name="Wittmann J."/>
        </authorList>
    </citation>
    <scope>NUCLEOTIDE SEQUENCE [LARGE SCALE GENOMIC DNA]</scope>
</reference>
<protein>
    <submittedName>
        <fullName evidence="2">Putative pyrimidine dimer DNA glycosylase</fullName>
    </submittedName>
</protein>
<dbReference type="EMBL" id="MK373783">
    <property type="protein sequence ID" value="QBQ79033.1"/>
    <property type="molecule type" value="Genomic_DNA"/>
</dbReference>
<accession>A0A482N0C0</accession>
<dbReference type="SUPFAM" id="SSF47077">
    <property type="entry name" value="T4 endonuclease V"/>
    <property type="match status" value="1"/>
</dbReference>
<dbReference type="InterPro" id="IPR004260">
    <property type="entry name" value="Pyr-dimer_DNA_glycosylase"/>
</dbReference>
<dbReference type="Proteomes" id="UP000300764">
    <property type="component" value="Segment"/>
</dbReference>
<proteinExistence type="predicted"/>
<keyword evidence="3" id="KW-1185">Reference proteome</keyword>
<organism evidence="2 3">
    <name type="scientific">Escherichia phage vB_EcoM_KWBSE43-6</name>
    <dbReference type="NCBI Taxonomy" id="2508194"/>
    <lineage>
        <taxon>Viruses</taxon>
        <taxon>Duplodnaviria</taxon>
        <taxon>Heunggongvirae</taxon>
        <taxon>Uroviricota</taxon>
        <taxon>Caudoviricetes</taxon>
        <taxon>Pantevenvirales</taxon>
        <taxon>Ackermannviridae</taxon>
        <taxon>Taipeivirus</taxon>
        <taxon>Taipeivirus KWBSE436</taxon>
    </lineage>
</organism>
<name>A0A482N0C0_9CAUD</name>